<dbReference type="AlphaFoldDB" id="A0A330LB87"/>
<keyword evidence="1" id="KW-0812">Transmembrane</keyword>
<dbReference type="EMBL" id="OUNR01000019">
    <property type="protein sequence ID" value="SPP66354.1"/>
    <property type="molecule type" value="Genomic_DNA"/>
</dbReference>
<feature type="transmembrane region" description="Helical" evidence="1">
    <location>
        <begin position="45"/>
        <end position="63"/>
    </location>
</feature>
<feature type="transmembrane region" description="Helical" evidence="1">
    <location>
        <begin position="7"/>
        <end position="25"/>
    </location>
</feature>
<reference evidence="3" key="1">
    <citation type="submission" date="2018-04" db="EMBL/GenBank/DDBJ databases">
        <authorList>
            <person name="Lucker S."/>
            <person name="Sakoula D."/>
        </authorList>
    </citation>
    <scope>NUCLEOTIDE SEQUENCE [LARGE SCALE GENOMIC DNA]</scope>
</reference>
<sequence>MYKPVQPAYLMLVSGLVLFTFGMIIDVAQHGLEFVMSEFRHAPWAHGLPLAGILLILVGTVRLRSSER</sequence>
<name>A0A330LB87_9BACT</name>
<keyword evidence="3" id="KW-1185">Reference proteome</keyword>
<proteinExistence type="predicted"/>
<accession>A0A330LB87</accession>
<dbReference type="InParanoid" id="A0A330LB87"/>
<dbReference type="RefSeq" id="WP_121990525.1">
    <property type="nucleotide sequence ID" value="NZ_OUNR01000019.1"/>
</dbReference>
<evidence type="ECO:0000256" key="1">
    <source>
        <dbReference type="SAM" id="Phobius"/>
    </source>
</evidence>
<gene>
    <name evidence="2" type="ORF">NITLEN_60157</name>
</gene>
<dbReference type="Proteomes" id="UP000248168">
    <property type="component" value="Unassembled WGS sequence"/>
</dbReference>
<organism evidence="2 3">
    <name type="scientific">Nitrospira lenta</name>
    <dbReference type="NCBI Taxonomy" id="1436998"/>
    <lineage>
        <taxon>Bacteria</taxon>
        <taxon>Pseudomonadati</taxon>
        <taxon>Nitrospirota</taxon>
        <taxon>Nitrospiria</taxon>
        <taxon>Nitrospirales</taxon>
        <taxon>Nitrospiraceae</taxon>
        <taxon>Nitrospira</taxon>
    </lineage>
</organism>
<protein>
    <submittedName>
        <fullName evidence="2">Uncharacterized protein</fullName>
    </submittedName>
</protein>
<evidence type="ECO:0000313" key="3">
    <source>
        <dbReference type="Proteomes" id="UP000248168"/>
    </source>
</evidence>
<keyword evidence="1" id="KW-1133">Transmembrane helix</keyword>
<evidence type="ECO:0000313" key="2">
    <source>
        <dbReference type="EMBL" id="SPP66354.1"/>
    </source>
</evidence>
<keyword evidence="1" id="KW-0472">Membrane</keyword>